<dbReference type="EMBL" id="JADWDJ010000017">
    <property type="protein sequence ID" value="KAG5267663.1"/>
    <property type="molecule type" value="Genomic_DNA"/>
</dbReference>
<proteinExistence type="predicted"/>
<reference evidence="2 3" key="1">
    <citation type="submission" date="2020-10" db="EMBL/GenBank/DDBJ databases">
        <title>Chromosome-scale genome assembly of the Allis shad, Alosa alosa.</title>
        <authorList>
            <person name="Margot Z."/>
            <person name="Christophe K."/>
            <person name="Cabau C."/>
            <person name="Louis A."/>
            <person name="Berthelot C."/>
            <person name="Parey E."/>
            <person name="Roest Crollius H."/>
            <person name="Montfort J."/>
            <person name="Robinson-Rechavi M."/>
            <person name="Bucao C."/>
            <person name="Bouchez O."/>
            <person name="Gislard M."/>
            <person name="Lluch J."/>
            <person name="Milhes M."/>
            <person name="Lampietro C."/>
            <person name="Lopez Roques C."/>
            <person name="Donnadieu C."/>
            <person name="Braasch I."/>
            <person name="Desvignes T."/>
            <person name="Postlethwait J."/>
            <person name="Bobe J."/>
            <person name="Guiguen Y."/>
        </authorList>
    </citation>
    <scope>NUCLEOTIDE SEQUENCE [LARGE SCALE GENOMIC DNA]</scope>
    <source>
        <strain evidence="2">M-15738</strain>
        <tissue evidence="2">Blood</tissue>
    </source>
</reference>
<dbReference type="PANTHER" id="PTHR12784">
    <property type="entry name" value="STEERIN"/>
    <property type="match status" value="1"/>
</dbReference>
<dbReference type="Proteomes" id="UP000823561">
    <property type="component" value="Chromosome 17"/>
</dbReference>
<name>A0AAV6FXS6_9TELE</name>
<evidence type="ECO:0000313" key="3">
    <source>
        <dbReference type="Proteomes" id="UP000823561"/>
    </source>
</evidence>
<feature type="compositionally biased region" description="Low complexity" evidence="1">
    <location>
        <begin position="1"/>
        <end position="14"/>
    </location>
</feature>
<feature type="compositionally biased region" description="Low complexity" evidence="1">
    <location>
        <begin position="34"/>
        <end position="43"/>
    </location>
</feature>
<dbReference type="AlphaFoldDB" id="A0AAV6FXS6"/>
<organism evidence="2 3">
    <name type="scientific">Alosa alosa</name>
    <name type="common">allis shad</name>
    <dbReference type="NCBI Taxonomy" id="278164"/>
    <lineage>
        <taxon>Eukaryota</taxon>
        <taxon>Metazoa</taxon>
        <taxon>Chordata</taxon>
        <taxon>Craniata</taxon>
        <taxon>Vertebrata</taxon>
        <taxon>Euteleostomi</taxon>
        <taxon>Actinopterygii</taxon>
        <taxon>Neopterygii</taxon>
        <taxon>Teleostei</taxon>
        <taxon>Clupei</taxon>
        <taxon>Clupeiformes</taxon>
        <taxon>Clupeoidei</taxon>
        <taxon>Clupeidae</taxon>
        <taxon>Alosa</taxon>
    </lineage>
</organism>
<feature type="compositionally biased region" description="Gly residues" evidence="1">
    <location>
        <begin position="15"/>
        <end position="29"/>
    </location>
</feature>
<evidence type="ECO:0000256" key="1">
    <source>
        <dbReference type="SAM" id="MobiDB-lite"/>
    </source>
</evidence>
<dbReference type="PANTHER" id="PTHR12784:SF18">
    <property type="entry name" value="NEURON NAVIGATOR 3"/>
    <property type="match status" value="1"/>
</dbReference>
<gene>
    <name evidence="2" type="ORF">AALO_G00224250</name>
</gene>
<feature type="region of interest" description="Disordered" evidence="1">
    <location>
        <begin position="1"/>
        <end position="46"/>
    </location>
</feature>
<sequence>MTSSTSTSALSGSSAGIGGGGGGVMGGNGAVQLPQQQQHNHPNTATVAPFMYRTYSENDCSTVAPVDPCLSPTKGELVYSKTAKQCLEEISGR</sequence>
<evidence type="ECO:0000313" key="2">
    <source>
        <dbReference type="EMBL" id="KAG5267663.1"/>
    </source>
</evidence>
<dbReference type="InterPro" id="IPR039041">
    <property type="entry name" value="Nav/unc-53"/>
</dbReference>
<keyword evidence="3" id="KW-1185">Reference proteome</keyword>
<dbReference type="GO" id="GO:0022008">
    <property type="term" value="P:neurogenesis"/>
    <property type="evidence" value="ECO:0007669"/>
    <property type="project" value="InterPro"/>
</dbReference>
<accession>A0AAV6FXS6</accession>
<protein>
    <submittedName>
        <fullName evidence="2">Uncharacterized protein</fullName>
    </submittedName>
</protein>
<comment type="caution">
    <text evidence="2">The sequence shown here is derived from an EMBL/GenBank/DDBJ whole genome shotgun (WGS) entry which is preliminary data.</text>
</comment>